<dbReference type="AlphaFoldDB" id="A0A386WVC5"/>
<evidence type="ECO:0000313" key="6">
    <source>
        <dbReference type="Proteomes" id="UP000267804"/>
    </source>
</evidence>
<evidence type="ECO:0000256" key="2">
    <source>
        <dbReference type="PIRSR" id="PIRSR004682-1"/>
    </source>
</evidence>
<organism evidence="5 6">
    <name type="scientific">Micromonospora tulbaghiae</name>
    <dbReference type="NCBI Taxonomy" id="479978"/>
    <lineage>
        <taxon>Bacteria</taxon>
        <taxon>Bacillati</taxon>
        <taxon>Actinomycetota</taxon>
        <taxon>Actinomycetes</taxon>
        <taxon>Micromonosporales</taxon>
        <taxon>Micromonosporaceae</taxon>
        <taxon>Micromonospora</taxon>
    </lineage>
</organism>
<feature type="site" description="Stabilizes the phosphoryl group" evidence="3">
    <location>
        <position position="70"/>
    </location>
</feature>
<proteinExistence type="inferred from homology"/>
<evidence type="ECO:0000256" key="4">
    <source>
        <dbReference type="PIRSR" id="PIRSR004682-4"/>
    </source>
</evidence>
<comment type="cofactor">
    <cofactor evidence="4">
        <name>Zn(2+)</name>
        <dbReference type="ChEBI" id="CHEBI:29105"/>
    </cofactor>
</comment>
<feature type="binding site" evidence="4">
    <location>
        <position position="23"/>
    </location>
    <ligand>
        <name>Mg(2+)</name>
        <dbReference type="ChEBI" id="CHEBI:18420"/>
    </ligand>
</feature>
<name>A0A386WVC5_9ACTN</name>
<feature type="active site" description="Nucleophile" evidence="2">
    <location>
        <position position="23"/>
    </location>
</feature>
<dbReference type="GO" id="GO:0046872">
    <property type="term" value="F:metal ion binding"/>
    <property type="evidence" value="ECO:0007669"/>
    <property type="project" value="UniProtKB-KW"/>
</dbReference>
<feature type="site" description="Contributes to substrate recognition" evidence="3">
    <location>
        <position position="123"/>
    </location>
</feature>
<evidence type="ECO:0000256" key="3">
    <source>
        <dbReference type="PIRSR" id="PIRSR004682-3"/>
    </source>
</evidence>
<dbReference type="GO" id="GO:0016791">
    <property type="term" value="F:phosphatase activity"/>
    <property type="evidence" value="ECO:0007669"/>
    <property type="project" value="InterPro"/>
</dbReference>
<comment type="subcellular location">
    <subcellularLocation>
        <location evidence="1">Cytoplasm</location>
    </subcellularLocation>
</comment>
<dbReference type="SUPFAM" id="SSF56784">
    <property type="entry name" value="HAD-like"/>
    <property type="match status" value="1"/>
</dbReference>
<dbReference type="Gene3D" id="3.40.50.1000">
    <property type="entry name" value="HAD superfamily/HAD-like"/>
    <property type="match status" value="1"/>
</dbReference>
<feature type="site" description="Stabilizes the phosphoryl group" evidence="3">
    <location>
        <position position="124"/>
    </location>
</feature>
<accession>A0A386WVC5</accession>
<feature type="binding site" evidence="4">
    <location>
        <position position="122"/>
    </location>
    <ligand>
        <name>Zn(2+)</name>
        <dbReference type="ChEBI" id="CHEBI:29105"/>
    </ligand>
</feature>
<gene>
    <name evidence="5" type="ORF">CSH63_33035</name>
</gene>
<dbReference type="InterPro" id="IPR036412">
    <property type="entry name" value="HAD-like_sf"/>
</dbReference>
<keyword evidence="1" id="KW-0963">Cytoplasm</keyword>
<keyword evidence="4" id="KW-0479">Metal-binding</keyword>
<dbReference type="InterPro" id="IPR023214">
    <property type="entry name" value="HAD_sf"/>
</dbReference>
<dbReference type="Proteomes" id="UP000267804">
    <property type="component" value="Chromosome"/>
</dbReference>
<feature type="binding site" evidence="4">
    <location>
        <position position="25"/>
    </location>
    <ligand>
        <name>Mg(2+)</name>
        <dbReference type="ChEBI" id="CHEBI:18420"/>
    </ligand>
</feature>
<dbReference type="KEGG" id="mtua:CSH63_33035"/>
<keyword evidence="4" id="KW-0460">Magnesium</keyword>
<evidence type="ECO:0000256" key="1">
    <source>
        <dbReference type="PIRNR" id="PIRNR004682"/>
    </source>
</evidence>
<keyword evidence="4" id="KW-0862">Zinc</keyword>
<dbReference type="GO" id="GO:0005975">
    <property type="term" value="P:carbohydrate metabolic process"/>
    <property type="evidence" value="ECO:0007669"/>
    <property type="project" value="InterPro"/>
</dbReference>
<feature type="binding site" evidence="4">
    <location>
        <position position="108"/>
    </location>
    <ligand>
        <name>Zn(2+)</name>
        <dbReference type="ChEBI" id="CHEBI:29105"/>
    </ligand>
</feature>
<dbReference type="GO" id="GO:0005737">
    <property type="term" value="C:cytoplasm"/>
    <property type="evidence" value="ECO:0007669"/>
    <property type="project" value="UniProtKB-SubCell"/>
</dbReference>
<feature type="binding site" evidence="4">
    <location>
        <position position="120"/>
    </location>
    <ligand>
        <name>Zn(2+)</name>
        <dbReference type="ChEBI" id="CHEBI:29105"/>
    </ligand>
</feature>
<dbReference type="EC" id="3.1.3.-" evidence="1"/>
<dbReference type="PANTHER" id="PTHR42891:SF1">
    <property type="entry name" value="D-GLYCERO-BETA-D-MANNO-HEPTOSE-1,7-BISPHOSPHATE 7-PHOSPHATASE"/>
    <property type="match status" value="1"/>
</dbReference>
<keyword evidence="1" id="KW-0378">Hydrolase</keyword>
<feature type="active site" description="Proton donor" evidence="2">
    <location>
        <position position="25"/>
    </location>
</feature>
<dbReference type="PIRSF" id="PIRSF004682">
    <property type="entry name" value="GmhB"/>
    <property type="match status" value="1"/>
</dbReference>
<dbReference type="PANTHER" id="PTHR42891">
    <property type="entry name" value="D-GLYCERO-BETA-D-MANNO-HEPTOSE-1,7-BISPHOSPHATE 7-PHOSPHATASE"/>
    <property type="match status" value="1"/>
</dbReference>
<evidence type="ECO:0000313" key="5">
    <source>
        <dbReference type="EMBL" id="AYF32181.1"/>
    </source>
</evidence>
<feature type="binding site" evidence="4">
    <location>
        <position position="106"/>
    </location>
    <ligand>
        <name>Zn(2+)</name>
        <dbReference type="ChEBI" id="CHEBI:29105"/>
    </ligand>
</feature>
<reference evidence="5 6" key="1">
    <citation type="submission" date="2017-10" db="EMBL/GenBank/DDBJ databases">
        <title>Integration of genomic and chemical information greatly accelerates assignment of the full stereostructure of myelolactone, a potent inhibitor of myeloma from a marine-derived Micromonospora.</title>
        <authorList>
            <person name="Kim M.C."/>
            <person name="Machado H."/>
            <person name="Jensen P.R."/>
            <person name="Fenical W."/>
        </authorList>
    </citation>
    <scope>NUCLEOTIDE SEQUENCE [LARGE SCALE GENOMIC DNA]</scope>
    <source>
        <strain evidence="5 6">CNY-010</strain>
    </source>
</reference>
<feature type="binding site" evidence="4">
    <location>
        <position position="155"/>
    </location>
    <ligand>
        <name>Mg(2+)</name>
        <dbReference type="ChEBI" id="CHEBI:18420"/>
    </ligand>
</feature>
<protein>
    <recommendedName>
        <fullName evidence="1">D,D-heptose 1,7-bisphosphate phosphatase</fullName>
        <ecNumber evidence="1">3.1.3.-</ecNumber>
    </recommendedName>
</protein>
<dbReference type="EMBL" id="CP024087">
    <property type="protein sequence ID" value="AYF32181.1"/>
    <property type="molecule type" value="Genomic_DNA"/>
</dbReference>
<keyword evidence="1" id="KW-0119">Carbohydrate metabolism</keyword>
<dbReference type="RefSeq" id="WP_120573541.1">
    <property type="nucleotide sequence ID" value="NZ_CP024087.1"/>
</dbReference>
<dbReference type="InterPro" id="IPR004446">
    <property type="entry name" value="Heptose_bisP_phosphatase"/>
</dbReference>
<comment type="similarity">
    <text evidence="1">Belongs to the gmhB family.</text>
</comment>
<comment type="cofactor">
    <cofactor evidence="4">
        <name>Mg(2+)</name>
        <dbReference type="ChEBI" id="CHEBI:18420"/>
    </cofactor>
</comment>
<sequence>MAEQPLHHLSAGHRRATPALFLDIDGTVREGRDDALGRFVNGPDDVRVFPAAVEMMRRWRAGGGRVVGVSNQGGIALGHVTPDQVAAAMVETQRQTGGLFDQIAWCCHHPDAEHPELARCWCRKPGVGLVIAASLTMSHHFGEYYPPYMGLMVGDRPEDQECAARAGLDFQWAAQWRAQADPDPAPPDPPAS</sequence>